<organism evidence="2 3">
    <name type="scientific">Isoalcanivorax pacificus W11-5</name>
    <dbReference type="NCBI Taxonomy" id="391936"/>
    <lineage>
        <taxon>Bacteria</taxon>
        <taxon>Pseudomonadati</taxon>
        <taxon>Pseudomonadota</taxon>
        <taxon>Gammaproteobacteria</taxon>
        <taxon>Oceanospirillales</taxon>
        <taxon>Alcanivoracaceae</taxon>
        <taxon>Isoalcanivorax</taxon>
    </lineage>
</organism>
<dbReference type="HOGENOM" id="CLU_112034_0_0_6"/>
<dbReference type="InterPro" id="IPR007332">
    <property type="entry name" value="DUF411"/>
</dbReference>
<evidence type="ECO:0008006" key="4">
    <source>
        <dbReference type="Google" id="ProtNLM"/>
    </source>
</evidence>
<dbReference type="STRING" id="391936.S7S_01905"/>
<protein>
    <recommendedName>
        <fullName evidence="4">Metal-binding protein</fullName>
    </recommendedName>
</protein>
<dbReference type="RefSeq" id="WP_238582924.1">
    <property type="nucleotide sequence ID" value="NZ_CP004387.1"/>
</dbReference>
<feature type="chain" id="PRO_5002111938" description="Metal-binding protein" evidence="1">
    <location>
        <begin position="24"/>
        <end position="153"/>
    </location>
</feature>
<dbReference type="Pfam" id="PF04214">
    <property type="entry name" value="DUF411"/>
    <property type="match status" value="1"/>
</dbReference>
<dbReference type="KEGG" id="apac:S7S_01905"/>
<dbReference type="AlphaFoldDB" id="A0A0B4XJR2"/>
<keyword evidence="1" id="KW-0732">Signal</keyword>
<evidence type="ECO:0000313" key="2">
    <source>
        <dbReference type="EMBL" id="AJD46803.1"/>
    </source>
</evidence>
<accession>A0A0B4XJR2</accession>
<feature type="signal peptide" evidence="1">
    <location>
        <begin position="1"/>
        <end position="23"/>
    </location>
</feature>
<gene>
    <name evidence="2" type="ORF">S7S_01905</name>
</gene>
<name>A0A0B4XJR2_9GAMM</name>
<keyword evidence="3" id="KW-1185">Reference proteome</keyword>
<sequence>MWKAKGFVALLCSLFLIAPVVQAEALPEVEVWRSPSCGCCGAWIAHMREEGFTVTDNVTPEMHDVKVGLGVPAAYASCHTATVGGYLLEGHVPADDVKRLLAEKPEAGRGLLVPGMPVGSPGMEMPGRSDPYDVLLLKEDGRVSVFEHHPSQH</sequence>
<proteinExistence type="predicted"/>
<dbReference type="Proteomes" id="UP000006764">
    <property type="component" value="Chromosome"/>
</dbReference>
<evidence type="ECO:0000313" key="3">
    <source>
        <dbReference type="Proteomes" id="UP000006764"/>
    </source>
</evidence>
<reference evidence="2 3" key="1">
    <citation type="journal article" date="2012" name="J. Bacteriol.">
        <title>Genome sequence of an alkane-degrading bacterium, Alcanivorax pacificus type strain W11-5, isolated from deep sea sediment.</title>
        <authorList>
            <person name="Lai Q."/>
            <person name="Shao Z."/>
        </authorList>
    </citation>
    <scope>NUCLEOTIDE SEQUENCE [LARGE SCALE GENOMIC DNA]</scope>
    <source>
        <strain evidence="2 3">W11-5</strain>
    </source>
</reference>
<evidence type="ECO:0000256" key="1">
    <source>
        <dbReference type="SAM" id="SignalP"/>
    </source>
</evidence>
<dbReference type="EMBL" id="CP004387">
    <property type="protein sequence ID" value="AJD46803.1"/>
    <property type="molecule type" value="Genomic_DNA"/>
</dbReference>